<evidence type="ECO:0000313" key="6">
    <source>
        <dbReference type="EMBL" id="KAH6831678.1"/>
    </source>
</evidence>
<sequence>MPQNFNLKIILHKILVIISSLKWAWDFLLFNSFRSSHDTLDPLMSEIESYDSDTTVECAVCLCGIKKGEEVRELKCSHIFHGVCFDRWVGYGRWTCPLCRNHLKFPRVNDDDEVIYEEILVFNFCEIRTAHKDTWWLR</sequence>
<dbReference type="GO" id="GO:0061630">
    <property type="term" value="F:ubiquitin protein ligase activity"/>
    <property type="evidence" value="ECO:0007669"/>
    <property type="project" value="TreeGrafter"/>
</dbReference>
<dbReference type="PANTHER" id="PTHR45969:SF55">
    <property type="entry name" value="OS07G0686300 PROTEIN"/>
    <property type="match status" value="1"/>
</dbReference>
<keyword evidence="1" id="KW-0479">Metal-binding</keyword>
<proteinExistence type="predicted"/>
<dbReference type="PROSITE" id="PS50089">
    <property type="entry name" value="ZF_RING_2"/>
    <property type="match status" value="1"/>
</dbReference>
<dbReference type="PANTHER" id="PTHR45969">
    <property type="entry name" value="RING ZINC FINGER PROTEIN-RELATED"/>
    <property type="match status" value="1"/>
</dbReference>
<feature type="domain" description="RING-type" evidence="5">
    <location>
        <begin position="58"/>
        <end position="100"/>
    </location>
</feature>
<dbReference type="InterPro" id="IPR001841">
    <property type="entry name" value="Znf_RING"/>
</dbReference>
<evidence type="ECO:0000256" key="1">
    <source>
        <dbReference type="ARBA" id="ARBA00022723"/>
    </source>
</evidence>
<dbReference type="SMART" id="SM00184">
    <property type="entry name" value="RING"/>
    <property type="match status" value="1"/>
</dbReference>
<dbReference type="GO" id="GO:0008270">
    <property type="term" value="F:zinc ion binding"/>
    <property type="evidence" value="ECO:0007669"/>
    <property type="project" value="UniProtKB-KW"/>
</dbReference>
<evidence type="ECO:0000313" key="7">
    <source>
        <dbReference type="Proteomes" id="UP001190926"/>
    </source>
</evidence>
<comment type="caution">
    <text evidence="6">The sequence shown here is derived from an EMBL/GenBank/DDBJ whole genome shotgun (WGS) entry which is preliminary data.</text>
</comment>
<evidence type="ECO:0000256" key="4">
    <source>
        <dbReference type="PROSITE-ProRule" id="PRU00175"/>
    </source>
</evidence>
<gene>
    <name evidence="6" type="ORF">C2S53_008760</name>
</gene>
<evidence type="ECO:0000256" key="3">
    <source>
        <dbReference type="ARBA" id="ARBA00022833"/>
    </source>
</evidence>
<dbReference type="AlphaFoldDB" id="A0AAD4JEI7"/>
<evidence type="ECO:0000259" key="5">
    <source>
        <dbReference type="PROSITE" id="PS50089"/>
    </source>
</evidence>
<organism evidence="6 7">
    <name type="scientific">Perilla frutescens var. hirtella</name>
    <name type="common">Perilla citriodora</name>
    <name type="synonym">Perilla setoyensis</name>
    <dbReference type="NCBI Taxonomy" id="608512"/>
    <lineage>
        <taxon>Eukaryota</taxon>
        <taxon>Viridiplantae</taxon>
        <taxon>Streptophyta</taxon>
        <taxon>Embryophyta</taxon>
        <taxon>Tracheophyta</taxon>
        <taxon>Spermatophyta</taxon>
        <taxon>Magnoliopsida</taxon>
        <taxon>eudicotyledons</taxon>
        <taxon>Gunneridae</taxon>
        <taxon>Pentapetalae</taxon>
        <taxon>asterids</taxon>
        <taxon>lamiids</taxon>
        <taxon>Lamiales</taxon>
        <taxon>Lamiaceae</taxon>
        <taxon>Nepetoideae</taxon>
        <taxon>Elsholtzieae</taxon>
        <taxon>Perilla</taxon>
    </lineage>
</organism>
<evidence type="ECO:0000256" key="2">
    <source>
        <dbReference type="ARBA" id="ARBA00022771"/>
    </source>
</evidence>
<accession>A0AAD4JEI7</accession>
<protein>
    <recommendedName>
        <fullName evidence="5">RING-type domain-containing protein</fullName>
    </recommendedName>
</protein>
<name>A0AAD4JEI7_PERFH</name>
<dbReference type="Proteomes" id="UP001190926">
    <property type="component" value="Unassembled WGS sequence"/>
</dbReference>
<dbReference type="Gene3D" id="3.30.40.10">
    <property type="entry name" value="Zinc/RING finger domain, C3HC4 (zinc finger)"/>
    <property type="match status" value="1"/>
</dbReference>
<keyword evidence="3" id="KW-0862">Zinc</keyword>
<reference evidence="6 7" key="1">
    <citation type="journal article" date="2021" name="Nat. Commun.">
        <title>Incipient diploidization of the medicinal plant Perilla within 10,000 years.</title>
        <authorList>
            <person name="Zhang Y."/>
            <person name="Shen Q."/>
            <person name="Leng L."/>
            <person name="Zhang D."/>
            <person name="Chen S."/>
            <person name="Shi Y."/>
            <person name="Ning Z."/>
            <person name="Chen S."/>
        </authorList>
    </citation>
    <scope>NUCLEOTIDE SEQUENCE [LARGE SCALE GENOMIC DNA]</scope>
    <source>
        <strain evidence="7">cv. PC099</strain>
    </source>
</reference>
<dbReference type="EMBL" id="SDAM02000085">
    <property type="protein sequence ID" value="KAH6831678.1"/>
    <property type="molecule type" value="Genomic_DNA"/>
</dbReference>
<dbReference type="SUPFAM" id="SSF57850">
    <property type="entry name" value="RING/U-box"/>
    <property type="match status" value="1"/>
</dbReference>
<dbReference type="Pfam" id="PF13639">
    <property type="entry name" value="zf-RING_2"/>
    <property type="match status" value="1"/>
</dbReference>
<keyword evidence="2 4" id="KW-0863">Zinc-finger</keyword>
<dbReference type="GO" id="GO:0016567">
    <property type="term" value="P:protein ubiquitination"/>
    <property type="evidence" value="ECO:0007669"/>
    <property type="project" value="TreeGrafter"/>
</dbReference>
<dbReference type="InterPro" id="IPR013083">
    <property type="entry name" value="Znf_RING/FYVE/PHD"/>
</dbReference>
<keyword evidence="7" id="KW-1185">Reference proteome</keyword>